<evidence type="ECO:0000313" key="1">
    <source>
        <dbReference type="EMBL" id="KAH7974602.1"/>
    </source>
</evidence>
<dbReference type="Proteomes" id="UP000821865">
    <property type="component" value="Chromosome 10"/>
</dbReference>
<dbReference type="EMBL" id="CM023479">
    <property type="protein sequence ID" value="KAH7974602.1"/>
    <property type="molecule type" value="Genomic_DNA"/>
</dbReference>
<comment type="caution">
    <text evidence="1">The sequence shown here is derived from an EMBL/GenBank/DDBJ whole genome shotgun (WGS) entry which is preliminary data.</text>
</comment>
<organism evidence="1 2">
    <name type="scientific">Dermacentor silvarum</name>
    <name type="common">Tick</name>
    <dbReference type="NCBI Taxonomy" id="543639"/>
    <lineage>
        <taxon>Eukaryota</taxon>
        <taxon>Metazoa</taxon>
        <taxon>Ecdysozoa</taxon>
        <taxon>Arthropoda</taxon>
        <taxon>Chelicerata</taxon>
        <taxon>Arachnida</taxon>
        <taxon>Acari</taxon>
        <taxon>Parasitiformes</taxon>
        <taxon>Ixodida</taxon>
        <taxon>Ixodoidea</taxon>
        <taxon>Ixodidae</taxon>
        <taxon>Rhipicephalinae</taxon>
        <taxon>Dermacentor</taxon>
    </lineage>
</organism>
<proteinExistence type="predicted"/>
<name>A0ACB8DPK0_DERSI</name>
<gene>
    <name evidence="1" type="ORF">HPB49_017229</name>
</gene>
<sequence length="109" mass="11996">MSSWAHDADEQEKLLSRLTDKVSGVNIDGSGDAGRSGYRETSSDAGSERPPSGHHEPVSRGEKIQDHVILGTPGKIVDWALKFNFFDLSRIKVFVLDEADIMIAMHGHH</sequence>
<reference evidence="1" key="1">
    <citation type="submission" date="2020-05" db="EMBL/GenBank/DDBJ databases">
        <title>Large-scale comparative analyses of tick genomes elucidate their genetic diversity and vector capacities.</title>
        <authorList>
            <person name="Jia N."/>
            <person name="Wang J."/>
            <person name="Shi W."/>
            <person name="Du L."/>
            <person name="Sun Y."/>
            <person name="Zhan W."/>
            <person name="Jiang J."/>
            <person name="Wang Q."/>
            <person name="Zhang B."/>
            <person name="Ji P."/>
            <person name="Sakyi L.B."/>
            <person name="Cui X."/>
            <person name="Yuan T."/>
            <person name="Jiang B."/>
            <person name="Yang W."/>
            <person name="Lam T.T.-Y."/>
            <person name="Chang Q."/>
            <person name="Ding S."/>
            <person name="Wang X."/>
            <person name="Zhu J."/>
            <person name="Ruan X."/>
            <person name="Zhao L."/>
            <person name="Wei J."/>
            <person name="Que T."/>
            <person name="Du C."/>
            <person name="Cheng J."/>
            <person name="Dai P."/>
            <person name="Han X."/>
            <person name="Huang E."/>
            <person name="Gao Y."/>
            <person name="Liu J."/>
            <person name="Shao H."/>
            <person name="Ye R."/>
            <person name="Li L."/>
            <person name="Wei W."/>
            <person name="Wang X."/>
            <person name="Wang C."/>
            <person name="Yang T."/>
            <person name="Huo Q."/>
            <person name="Li W."/>
            <person name="Guo W."/>
            <person name="Chen H."/>
            <person name="Zhou L."/>
            <person name="Ni X."/>
            <person name="Tian J."/>
            <person name="Zhou Y."/>
            <person name="Sheng Y."/>
            <person name="Liu T."/>
            <person name="Pan Y."/>
            <person name="Xia L."/>
            <person name="Li J."/>
            <person name="Zhao F."/>
            <person name="Cao W."/>
        </authorList>
    </citation>
    <scope>NUCLEOTIDE SEQUENCE</scope>
    <source>
        <strain evidence="1">Dsil-2018</strain>
    </source>
</reference>
<evidence type="ECO:0000313" key="2">
    <source>
        <dbReference type="Proteomes" id="UP000821865"/>
    </source>
</evidence>
<keyword evidence="2" id="KW-1185">Reference proteome</keyword>
<accession>A0ACB8DPK0</accession>
<protein>
    <submittedName>
        <fullName evidence="1">Uncharacterized protein</fullName>
    </submittedName>
</protein>